<dbReference type="Gene3D" id="3.90.105.10">
    <property type="entry name" value="Molybdopterin biosynthesis moea protein, domain 2"/>
    <property type="match status" value="1"/>
</dbReference>
<dbReference type="InterPro" id="IPR000310">
    <property type="entry name" value="Orn/Lys/Arg_deCO2ase_major_dom"/>
</dbReference>
<dbReference type="AlphaFoldDB" id="A0A644YTV2"/>
<dbReference type="PANTHER" id="PTHR43277:SF4">
    <property type="entry name" value="ARGININE DECARBOXYLASE"/>
    <property type="match status" value="1"/>
</dbReference>
<dbReference type="EMBL" id="VSSQ01006221">
    <property type="protein sequence ID" value="MPM31946.1"/>
    <property type="molecule type" value="Genomic_DNA"/>
</dbReference>
<dbReference type="Gene3D" id="3.40.640.10">
    <property type="entry name" value="Type I PLP-dependent aspartate aminotransferase-like (Major domain)"/>
    <property type="match status" value="1"/>
</dbReference>
<organism evidence="4">
    <name type="scientific">bioreactor metagenome</name>
    <dbReference type="NCBI Taxonomy" id="1076179"/>
    <lineage>
        <taxon>unclassified sequences</taxon>
        <taxon>metagenomes</taxon>
        <taxon>ecological metagenomes</taxon>
    </lineage>
</organism>
<evidence type="ECO:0000256" key="1">
    <source>
        <dbReference type="ARBA" id="ARBA00001933"/>
    </source>
</evidence>
<reference evidence="4" key="1">
    <citation type="submission" date="2019-08" db="EMBL/GenBank/DDBJ databases">
        <authorList>
            <person name="Kucharzyk K."/>
            <person name="Murdoch R.W."/>
            <person name="Higgins S."/>
            <person name="Loffler F."/>
        </authorList>
    </citation>
    <scope>NUCLEOTIDE SEQUENCE</scope>
</reference>
<keyword evidence="2" id="KW-0663">Pyridoxal phosphate</keyword>
<dbReference type="PANTHER" id="PTHR43277">
    <property type="entry name" value="ARGININE DECARBOXYLASE"/>
    <property type="match status" value="1"/>
</dbReference>
<keyword evidence="4" id="KW-0456">Lyase</keyword>
<protein>
    <submittedName>
        <fullName evidence="4">Arginine decarboxylase</fullName>
        <ecNumber evidence="4">4.1.1.19</ecNumber>
    </submittedName>
</protein>
<comment type="caution">
    <text evidence="4">The sequence shown here is derived from an EMBL/GenBank/DDBJ whole genome shotgun (WGS) entry which is preliminary data.</text>
</comment>
<feature type="domain" description="Orn/Lys/Arg decarboxylases family 1 pyridoxal-P attachment site" evidence="3">
    <location>
        <begin position="2"/>
        <end position="315"/>
    </location>
</feature>
<evidence type="ECO:0000313" key="4">
    <source>
        <dbReference type="EMBL" id="MPM31946.1"/>
    </source>
</evidence>
<sequence>MLFESLSQYASLGVCPMHMPGHKRNTGLLGRDLPLEIDITEIDGFDNLHNPQGILRRVTEAASALYASRASFLLVNGSTGGILAAVRAAVKPGDTVIMARNCHKSVYHAAELCALKTVYLLPARDEATGLDGSIEPEQVEKALSEHPAARLVIVTSPTYAGVASDTGSIAAIAHRRGVPLLVDQAHGAHFGFSSYFPQDALQNGADLTVVSLHKTLPALTQCALAHVGGDLIDPERLARELSVFETSSPSYVLLASIDRCVQILTEKKDTLFKDFEENLTFFDRKIEGLKKLTVVCHGGDSLLGHKEFFGFDPGKIVICTGNTNLTGVSLMELLREKYRIELEMSSAGYALAIATVCDKPSHFDLLAQALIDIDAGITENSRVTSSGTRLSLPVQVKTICEALYEEGRIIPLDETVGMMSLDYVWAYPPGVPLIVPGEIVDYGMIAEMKRLISSGVGLMSTSGKMPESLRVKPSDVPIH</sequence>
<dbReference type="SUPFAM" id="SSF53383">
    <property type="entry name" value="PLP-dependent transferases"/>
    <property type="match status" value="1"/>
</dbReference>
<comment type="cofactor">
    <cofactor evidence="1">
        <name>pyridoxal 5'-phosphate</name>
        <dbReference type="ChEBI" id="CHEBI:597326"/>
    </cofactor>
</comment>
<accession>A0A644YTV2</accession>
<dbReference type="InterPro" id="IPR052357">
    <property type="entry name" value="Orn_Lys_Arg_decarboxylase-I"/>
</dbReference>
<name>A0A644YTV2_9ZZZZ</name>
<dbReference type="Pfam" id="PF01276">
    <property type="entry name" value="OKR_DC_1"/>
    <property type="match status" value="1"/>
</dbReference>
<evidence type="ECO:0000259" key="3">
    <source>
        <dbReference type="Pfam" id="PF01276"/>
    </source>
</evidence>
<dbReference type="InterPro" id="IPR015424">
    <property type="entry name" value="PyrdxlP-dep_Trfase"/>
</dbReference>
<dbReference type="InterPro" id="IPR015421">
    <property type="entry name" value="PyrdxlP-dep_Trfase_major"/>
</dbReference>
<evidence type="ECO:0000256" key="2">
    <source>
        <dbReference type="ARBA" id="ARBA00022898"/>
    </source>
</evidence>
<dbReference type="EC" id="4.1.1.19" evidence="4"/>
<dbReference type="GO" id="GO:0008792">
    <property type="term" value="F:arginine decarboxylase activity"/>
    <property type="evidence" value="ECO:0007669"/>
    <property type="project" value="UniProtKB-EC"/>
</dbReference>
<gene>
    <name evidence="4" type="primary">speA_30</name>
    <name evidence="4" type="ORF">SDC9_78503</name>
</gene>
<proteinExistence type="predicted"/>